<keyword evidence="2" id="KW-1185">Reference proteome</keyword>
<dbReference type="AlphaFoldDB" id="A0A453FGS5"/>
<reference evidence="2" key="1">
    <citation type="journal article" date="2014" name="Science">
        <title>Ancient hybridizations among the ancestral genomes of bread wheat.</title>
        <authorList>
            <consortium name="International Wheat Genome Sequencing Consortium,"/>
            <person name="Marcussen T."/>
            <person name="Sandve S.R."/>
            <person name="Heier L."/>
            <person name="Spannagl M."/>
            <person name="Pfeifer M."/>
            <person name="Jakobsen K.S."/>
            <person name="Wulff B.B."/>
            <person name="Steuernagel B."/>
            <person name="Mayer K.F."/>
            <person name="Olsen O.A."/>
        </authorList>
    </citation>
    <scope>NUCLEOTIDE SEQUENCE [LARGE SCALE GENOMIC DNA]</scope>
    <source>
        <strain evidence="2">cv. AL8/78</strain>
    </source>
</reference>
<reference evidence="2" key="2">
    <citation type="journal article" date="2017" name="Nat. Plants">
        <title>The Aegilops tauschii genome reveals multiple impacts of transposons.</title>
        <authorList>
            <person name="Zhao G."/>
            <person name="Zou C."/>
            <person name="Li K."/>
            <person name="Wang K."/>
            <person name="Li T."/>
            <person name="Gao L."/>
            <person name="Zhang X."/>
            <person name="Wang H."/>
            <person name="Yang Z."/>
            <person name="Liu X."/>
            <person name="Jiang W."/>
            <person name="Mao L."/>
            <person name="Kong X."/>
            <person name="Jiao Y."/>
            <person name="Jia J."/>
        </authorList>
    </citation>
    <scope>NUCLEOTIDE SEQUENCE [LARGE SCALE GENOMIC DNA]</scope>
    <source>
        <strain evidence="2">cv. AL8/78</strain>
    </source>
</reference>
<dbReference type="PANTHER" id="PTHR36021:SF1">
    <property type="entry name" value="COREPRESSOR"/>
    <property type="match status" value="1"/>
</dbReference>
<evidence type="ECO:0000313" key="2">
    <source>
        <dbReference type="Proteomes" id="UP000015105"/>
    </source>
</evidence>
<organism evidence="1 2">
    <name type="scientific">Aegilops tauschii subsp. strangulata</name>
    <name type="common">Goatgrass</name>
    <dbReference type="NCBI Taxonomy" id="200361"/>
    <lineage>
        <taxon>Eukaryota</taxon>
        <taxon>Viridiplantae</taxon>
        <taxon>Streptophyta</taxon>
        <taxon>Embryophyta</taxon>
        <taxon>Tracheophyta</taxon>
        <taxon>Spermatophyta</taxon>
        <taxon>Magnoliopsida</taxon>
        <taxon>Liliopsida</taxon>
        <taxon>Poales</taxon>
        <taxon>Poaceae</taxon>
        <taxon>BOP clade</taxon>
        <taxon>Pooideae</taxon>
        <taxon>Triticodae</taxon>
        <taxon>Triticeae</taxon>
        <taxon>Triticinae</taxon>
        <taxon>Aegilops</taxon>
    </lineage>
</organism>
<accession>A0A453FGS5</accession>
<protein>
    <submittedName>
        <fullName evidence="1">Uncharacterized protein</fullName>
    </submittedName>
</protein>
<dbReference type="Proteomes" id="UP000015105">
    <property type="component" value="Chromosome 3D"/>
</dbReference>
<reference evidence="1" key="3">
    <citation type="journal article" date="2017" name="Nature">
        <title>Genome sequence of the progenitor of the wheat D genome Aegilops tauschii.</title>
        <authorList>
            <person name="Luo M.C."/>
            <person name="Gu Y.Q."/>
            <person name="Puiu D."/>
            <person name="Wang H."/>
            <person name="Twardziok S.O."/>
            <person name="Deal K.R."/>
            <person name="Huo N."/>
            <person name="Zhu T."/>
            <person name="Wang L."/>
            <person name="Wang Y."/>
            <person name="McGuire P.E."/>
            <person name="Liu S."/>
            <person name="Long H."/>
            <person name="Ramasamy R.K."/>
            <person name="Rodriguez J.C."/>
            <person name="Van S.L."/>
            <person name="Yuan L."/>
            <person name="Wang Z."/>
            <person name="Xia Z."/>
            <person name="Xiao L."/>
            <person name="Anderson O.D."/>
            <person name="Ouyang S."/>
            <person name="Liang Y."/>
            <person name="Zimin A.V."/>
            <person name="Pertea G."/>
            <person name="Qi P."/>
            <person name="Bennetzen J.L."/>
            <person name="Dai X."/>
            <person name="Dawson M.W."/>
            <person name="Muller H.G."/>
            <person name="Kugler K."/>
            <person name="Rivarola-Duarte L."/>
            <person name="Spannagl M."/>
            <person name="Mayer K.F.X."/>
            <person name="Lu F.H."/>
            <person name="Bevan M.W."/>
            <person name="Leroy P."/>
            <person name="Li P."/>
            <person name="You F.M."/>
            <person name="Sun Q."/>
            <person name="Liu Z."/>
            <person name="Lyons E."/>
            <person name="Wicker T."/>
            <person name="Salzberg S.L."/>
            <person name="Devos K.M."/>
            <person name="Dvorak J."/>
        </authorList>
    </citation>
    <scope>NUCLEOTIDE SEQUENCE [LARGE SCALE GENOMIC DNA]</scope>
    <source>
        <strain evidence="1">cv. AL8/78</strain>
    </source>
</reference>
<dbReference type="PANTHER" id="PTHR36021">
    <property type="entry name" value="COREPRESSOR"/>
    <property type="match status" value="1"/>
</dbReference>
<evidence type="ECO:0000313" key="1">
    <source>
        <dbReference type="EnsemblPlants" id="AET3Gv20673200.2"/>
    </source>
</evidence>
<dbReference type="Gramene" id="AET3Gv20673200.2">
    <property type="protein sequence ID" value="AET3Gv20673200.2"/>
    <property type="gene ID" value="AET3Gv20673200"/>
</dbReference>
<sequence>MGKNQAYKAMQWARLGSSSGASRRRGGRRHEWHAVRLVSLNKTHTLTWEEFKKEKSLWIRCVMTISGQKIHYGFIR</sequence>
<proteinExistence type="predicted"/>
<name>A0A453FGS5_AEGTS</name>
<dbReference type="EnsemblPlants" id="AET3Gv20673200.2">
    <property type="protein sequence ID" value="AET3Gv20673200.2"/>
    <property type="gene ID" value="AET3Gv20673200"/>
</dbReference>
<reference evidence="1" key="5">
    <citation type="journal article" date="2021" name="G3 (Bethesda)">
        <title>Aegilops tauschii genome assembly Aet v5.0 features greater sequence contiguity and improved annotation.</title>
        <authorList>
            <person name="Wang L."/>
            <person name="Zhu T."/>
            <person name="Rodriguez J.C."/>
            <person name="Deal K.R."/>
            <person name="Dubcovsky J."/>
            <person name="McGuire P.E."/>
            <person name="Lux T."/>
            <person name="Spannagl M."/>
            <person name="Mayer K.F.X."/>
            <person name="Baldrich P."/>
            <person name="Meyers B.C."/>
            <person name="Huo N."/>
            <person name="Gu Y.Q."/>
            <person name="Zhou H."/>
            <person name="Devos K.M."/>
            <person name="Bennetzen J.L."/>
            <person name="Unver T."/>
            <person name="Budak H."/>
            <person name="Gulick P.J."/>
            <person name="Galiba G."/>
            <person name="Kalapos B."/>
            <person name="Nelson D.R."/>
            <person name="Li P."/>
            <person name="You F.M."/>
            <person name="Luo M.C."/>
            <person name="Dvorak J."/>
        </authorList>
    </citation>
    <scope>NUCLEOTIDE SEQUENCE [LARGE SCALE GENOMIC DNA]</scope>
    <source>
        <strain evidence="1">cv. AL8/78</strain>
    </source>
</reference>
<reference evidence="1" key="4">
    <citation type="submission" date="2019-03" db="UniProtKB">
        <authorList>
            <consortium name="EnsemblPlants"/>
        </authorList>
    </citation>
    <scope>IDENTIFICATION</scope>
</reference>